<dbReference type="Gene3D" id="2.60.120.200">
    <property type="match status" value="1"/>
</dbReference>
<dbReference type="Proteomes" id="UP000594042">
    <property type="component" value="Chromosome"/>
</dbReference>
<name>A0A7G1HZL0_9BACT</name>
<evidence type="ECO:0000313" key="2">
    <source>
        <dbReference type="EMBL" id="BCI63884.1"/>
    </source>
</evidence>
<gene>
    <name evidence="2" type="ORF">Cop2CBH44_22370</name>
</gene>
<dbReference type="KEGG" id="copr:Cop2CBH44_22370"/>
<dbReference type="PROSITE" id="PS51257">
    <property type="entry name" value="PROKAR_LIPOPROTEIN"/>
    <property type="match status" value="1"/>
</dbReference>
<protein>
    <recommendedName>
        <fullName evidence="1">DUF6250 domain-containing protein</fullName>
    </recommendedName>
</protein>
<reference evidence="3" key="1">
    <citation type="submission" date="2020-07" db="EMBL/GenBank/DDBJ databases">
        <title>Complete genome sequencing of Coprobacter sp. strain 2CBH44.</title>
        <authorList>
            <person name="Sakamoto M."/>
            <person name="Murakami T."/>
            <person name="Mori H."/>
        </authorList>
    </citation>
    <scope>NUCLEOTIDE SEQUENCE [LARGE SCALE GENOMIC DNA]</scope>
    <source>
        <strain evidence="3">2CBH44</strain>
    </source>
</reference>
<organism evidence="2 3">
    <name type="scientific">Coprobacter secundus subsp. similis</name>
    <dbReference type="NCBI Taxonomy" id="2751153"/>
    <lineage>
        <taxon>Bacteria</taxon>
        <taxon>Pseudomonadati</taxon>
        <taxon>Bacteroidota</taxon>
        <taxon>Bacteroidia</taxon>
        <taxon>Bacteroidales</taxon>
        <taxon>Barnesiellaceae</taxon>
        <taxon>Coprobacter</taxon>
    </lineage>
</organism>
<dbReference type="AlphaFoldDB" id="A0A7G1HZL0"/>
<feature type="domain" description="DUF6250" evidence="1">
    <location>
        <begin position="63"/>
        <end position="232"/>
    </location>
</feature>
<dbReference type="Pfam" id="PF19763">
    <property type="entry name" value="DUF6250"/>
    <property type="match status" value="1"/>
</dbReference>
<proteinExistence type="predicted"/>
<dbReference type="EMBL" id="AP023322">
    <property type="protein sequence ID" value="BCI63884.1"/>
    <property type="molecule type" value="Genomic_DNA"/>
</dbReference>
<keyword evidence="3" id="KW-1185">Reference proteome</keyword>
<sequence>MKSIKIKALVIIGVVALVMACNVGNGKVEQEIRDAFDMGLSSWVVEDESDSAVFEFHHDTLFIKSPAGLTLWYNRKLSGEYQISYFISLQIEGGVRLSDMNCFWAATDPLNPDDFFARSGWRHGIFSRYNSLNMYYVGYGGNNNTTTRFRKYYGKYYNVDNNKIKPLIQEYIDAEHLLQPNRWYKVIITVAKGKTSFEVNGERLFELMDKELYSDGYFGIRLLSNRAAITGFTIHYL</sequence>
<dbReference type="InterPro" id="IPR046217">
    <property type="entry name" value="DUF6250"/>
</dbReference>
<dbReference type="RefSeq" id="WP_200754816.1">
    <property type="nucleotide sequence ID" value="NZ_AP023322.1"/>
</dbReference>
<evidence type="ECO:0000313" key="3">
    <source>
        <dbReference type="Proteomes" id="UP000594042"/>
    </source>
</evidence>
<accession>A0A7G1HZL0</accession>
<evidence type="ECO:0000259" key="1">
    <source>
        <dbReference type="Pfam" id="PF19763"/>
    </source>
</evidence>